<evidence type="ECO:0000313" key="1">
    <source>
        <dbReference type="EMBL" id="GFH32680.1"/>
    </source>
</evidence>
<gene>
    <name evidence="1" type="ORF">HaLaN_31937</name>
</gene>
<dbReference type="AlphaFoldDB" id="A0A6A0AIF5"/>
<name>A0A6A0AIF5_HAELA</name>
<sequence>MSMPTKWHLAWPCFPVFEVDTSATCVPRHRVALGHSRRARAEQLWCGARVAATGLEAGLPDLAGSVVDDDVGVLTNSAGLLGVGQRSSSIRGLKGLCMVGVTPALVGGGPTFYIARRSPQATHRPRGPTCFRQGAGKTPTAGAFHNAACGKGYYRVSWAMNREFSVMITHELRIGRTRVLFGFGCPAFSTSQAVTGCPPPCDTTSFSRSQSWVQAHAQVEAIRPGVLACAARRALWHMSYEQANHGRMTR</sequence>
<dbReference type="EMBL" id="BLLF01006968">
    <property type="protein sequence ID" value="GFH32680.1"/>
    <property type="molecule type" value="Genomic_DNA"/>
</dbReference>
<reference evidence="1 2" key="1">
    <citation type="submission" date="2020-02" db="EMBL/GenBank/DDBJ databases">
        <title>Draft genome sequence of Haematococcus lacustris strain NIES-144.</title>
        <authorList>
            <person name="Morimoto D."/>
            <person name="Nakagawa S."/>
            <person name="Yoshida T."/>
            <person name="Sawayama S."/>
        </authorList>
    </citation>
    <scope>NUCLEOTIDE SEQUENCE [LARGE SCALE GENOMIC DNA]</scope>
    <source>
        <strain evidence="1 2">NIES-144</strain>
    </source>
</reference>
<keyword evidence="2" id="KW-1185">Reference proteome</keyword>
<dbReference type="Proteomes" id="UP000485058">
    <property type="component" value="Unassembled WGS sequence"/>
</dbReference>
<evidence type="ECO:0000313" key="2">
    <source>
        <dbReference type="Proteomes" id="UP000485058"/>
    </source>
</evidence>
<comment type="caution">
    <text evidence="1">The sequence shown here is derived from an EMBL/GenBank/DDBJ whole genome shotgun (WGS) entry which is preliminary data.</text>
</comment>
<protein>
    <submittedName>
        <fullName evidence="1">Uncharacterized protein</fullName>
    </submittedName>
</protein>
<accession>A0A6A0AIF5</accession>
<proteinExistence type="predicted"/>
<organism evidence="1 2">
    <name type="scientific">Haematococcus lacustris</name>
    <name type="common">Green alga</name>
    <name type="synonym">Haematococcus pluvialis</name>
    <dbReference type="NCBI Taxonomy" id="44745"/>
    <lineage>
        <taxon>Eukaryota</taxon>
        <taxon>Viridiplantae</taxon>
        <taxon>Chlorophyta</taxon>
        <taxon>core chlorophytes</taxon>
        <taxon>Chlorophyceae</taxon>
        <taxon>CS clade</taxon>
        <taxon>Chlamydomonadales</taxon>
        <taxon>Haematococcaceae</taxon>
        <taxon>Haematococcus</taxon>
    </lineage>
</organism>